<evidence type="ECO:0000259" key="6">
    <source>
        <dbReference type="PROSITE" id="PS51935"/>
    </source>
</evidence>
<feature type="transmembrane region" description="Helical" evidence="5">
    <location>
        <begin position="20"/>
        <end position="42"/>
    </location>
</feature>
<dbReference type="PROSITE" id="PS51935">
    <property type="entry name" value="NLPC_P60"/>
    <property type="match status" value="1"/>
</dbReference>
<comment type="caution">
    <text evidence="7">The sequence shown here is derived from an EMBL/GenBank/DDBJ whole genome shotgun (WGS) entry which is preliminary data.</text>
</comment>
<keyword evidence="5" id="KW-0812">Transmembrane</keyword>
<gene>
    <name evidence="7" type="ORF">GCM10009721_28110</name>
</gene>
<dbReference type="Gene3D" id="3.90.1720.10">
    <property type="entry name" value="endopeptidase domain like (from Nostoc punctiforme)"/>
    <property type="match status" value="1"/>
</dbReference>
<dbReference type="SUPFAM" id="SSF54001">
    <property type="entry name" value="Cysteine proteinases"/>
    <property type="match status" value="1"/>
</dbReference>
<comment type="similarity">
    <text evidence="1">Belongs to the peptidase C40 family.</text>
</comment>
<keyword evidence="3" id="KW-0378">Hydrolase</keyword>
<feature type="domain" description="NlpC/P60" evidence="6">
    <location>
        <begin position="217"/>
        <end position="359"/>
    </location>
</feature>
<dbReference type="InterPro" id="IPR000064">
    <property type="entry name" value="NLP_P60_dom"/>
</dbReference>
<dbReference type="PANTHER" id="PTHR47359:SF3">
    <property type="entry name" value="NLP_P60 DOMAIN-CONTAINING PROTEIN-RELATED"/>
    <property type="match status" value="1"/>
</dbReference>
<evidence type="ECO:0000256" key="1">
    <source>
        <dbReference type="ARBA" id="ARBA00007074"/>
    </source>
</evidence>
<dbReference type="RefSeq" id="WP_188960149.1">
    <property type="nucleotide sequence ID" value="NZ_BMNZ01000005.1"/>
</dbReference>
<evidence type="ECO:0000313" key="8">
    <source>
        <dbReference type="Proteomes" id="UP000623461"/>
    </source>
</evidence>
<dbReference type="PANTHER" id="PTHR47359">
    <property type="entry name" value="PEPTIDOGLYCAN DL-ENDOPEPTIDASE CWLO"/>
    <property type="match status" value="1"/>
</dbReference>
<protein>
    <recommendedName>
        <fullName evidence="6">NlpC/P60 domain-containing protein</fullName>
    </recommendedName>
</protein>
<evidence type="ECO:0000256" key="5">
    <source>
        <dbReference type="SAM" id="Phobius"/>
    </source>
</evidence>
<keyword evidence="5" id="KW-0472">Membrane</keyword>
<organism evidence="7 8">
    <name type="scientific">Terrabacter tumescens</name>
    <dbReference type="NCBI Taxonomy" id="60443"/>
    <lineage>
        <taxon>Bacteria</taxon>
        <taxon>Bacillati</taxon>
        <taxon>Actinomycetota</taxon>
        <taxon>Actinomycetes</taxon>
        <taxon>Micrococcales</taxon>
        <taxon>Intrasporangiaceae</taxon>
        <taxon>Terrabacter</taxon>
    </lineage>
</organism>
<keyword evidence="5" id="KW-1133">Transmembrane helix</keyword>
<dbReference type="InterPro" id="IPR038765">
    <property type="entry name" value="Papain-like_cys_pep_sf"/>
</dbReference>
<proteinExistence type="inferred from homology"/>
<name>A0ABQ2I5N6_9MICO</name>
<dbReference type="InterPro" id="IPR051794">
    <property type="entry name" value="PG_Endopeptidase_C40"/>
</dbReference>
<evidence type="ECO:0000256" key="3">
    <source>
        <dbReference type="ARBA" id="ARBA00022801"/>
    </source>
</evidence>
<reference evidence="8" key="1">
    <citation type="journal article" date="2019" name="Int. J. Syst. Evol. Microbiol.">
        <title>The Global Catalogue of Microorganisms (GCM) 10K type strain sequencing project: providing services to taxonomists for standard genome sequencing and annotation.</title>
        <authorList>
            <consortium name="The Broad Institute Genomics Platform"/>
            <consortium name="The Broad Institute Genome Sequencing Center for Infectious Disease"/>
            <person name="Wu L."/>
            <person name="Ma J."/>
        </authorList>
    </citation>
    <scope>NUCLEOTIDE SEQUENCE [LARGE SCALE GENOMIC DNA]</scope>
    <source>
        <strain evidence="8">JCM 1365</strain>
    </source>
</reference>
<evidence type="ECO:0000256" key="4">
    <source>
        <dbReference type="ARBA" id="ARBA00022807"/>
    </source>
</evidence>
<dbReference type="Proteomes" id="UP000623461">
    <property type="component" value="Unassembled WGS sequence"/>
</dbReference>
<accession>A0ABQ2I5N6</accession>
<keyword evidence="2" id="KW-0645">Protease</keyword>
<keyword evidence="8" id="KW-1185">Reference proteome</keyword>
<dbReference type="EMBL" id="BMNZ01000005">
    <property type="protein sequence ID" value="GGM99444.1"/>
    <property type="molecule type" value="Genomic_DNA"/>
</dbReference>
<evidence type="ECO:0000313" key="7">
    <source>
        <dbReference type="EMBL" id="GGM99444.1"/>
    </source>
</evidence>
<sequence>MVAPLVVAGRALLWRRVRRLLIAVLPLAVVAALAVALLLALVGGSGSQEVPSAGGGCPGVAVEGVSASGGPKGLTAEQAANAKTIVAVGRELHVPSYGWVVAVATAMQESNLRNIPYGDRDSVGLFQQRTAWGSAADRLAPAKSARMFYTGGGQGQPGLVDIAGFERMSVTDAAQAVQRSAFPNAYAKWQRLATQVVASPTVLSAACYANAAFLSDGSAGGKAVAAALTQVGVPYAWGGGGPDGPTNGFGAGAGVLGFDCSSLMQYAWHRAGVDLPRVASAQATVVQRLPLDPKVWRAGDLVFLHAAGDPPDYFHHVAMYDGQGGIVHAPRPGLTVEVVHDFMTVDYYKREVAFVGRVGGSGSSARGVANGG</sequence>
<keyword evidence="4" id="KW-0788">Thiol protease</keyword>
<evidence type="ECO:0000256" key="2">
    <source>
        <dbReference type="ARBA" id="ARBA00022670"/>
    </source>
</evidence>
<dbReference type="Pfam" id="PF00877">
    <property type="entry name" value="NLPC_P60"/>
    <property type="match status" value="1"/>
</dbReference>